<feature type="coiled-coil region" evidence="1">
    <location>
        <begin position="3"/>
        <end position="30"/>
    </location>
</feature>
<dbReference type="RefSeq" id="WP_191706110.1">
    <property type="nucleotide sequence ID" value="NZ_JACSQA010000002.1"/>
</dbReference>
<keyword evidence="1" id="KW-0175">Coiled coil</keyword>
<name>A0ABR8X8D3_9BACL</name>
<reference evidence="2 3" key="1">
    <citation type="submission" date="2020-08" db="EMBL/GenBank/DDBJ databases">
        <title>A Genomic Blueprint of the Chicken Gut Microbiome.</title>
        <authorList>
            <person name="Gilroy R."/>
            <person name="Ravi A."/>
            <person name="Getino M."/>
            <person name="Pursley I."/>
            <person name="Horton D.L."/>
            <person name="Alikhan N.-F."/>
            <person name="Baker D."/>
            <person name="Gharbi K."/>
            <person name="Hall N."/>
            <person name="Watson M."/>
            <person name="Adriaenssens E.M."/>
            <person name="Foster-Nyarko E."/>
            <person name="Jarju S."/>
            <person name="Secka A."/>
            <person name="Antonio M."/>
            <person name="Oren A."/>
            <person name="Chaudhuri R."/>
            <person name="La Ragione R.M."/>
            <person name="Hildebrand F."/>
            <person name="Pallen M.J."/>
        </authorList>
    </citation>
    <scope>NUCLEOTIDE SEQUENCE [LARGE SCALE GENOMIC DNA]</scope>
    <source>
        <strain evidence="2 3">Re31</strain>
    </source>
</reference>
<gene>
    <name evidence="2" type="ORF">H9636_02695</name>
</gene>
<sequence>MTIEQIRQLRKERKNQVESLKSQINSLDHDERYSPAYKMEQKSELTNRLTEIRQGFDNQIDELITSLRNDLVSRFDQAEYKELKPEEAIKELLLELKSQEEASYLAKVYQDKHEALLFETEKLVNVNSPKALAYIKAMKKLVAVGATGLEQQYKKQNLNSLQKAIQSDLNVLENEAQAYEIEKTEEVDPLKAAVLDHYKG</sequence>
<evidence type="ECO:0000313" key="3">
    <source>
        <dbReference type="Proteomes" id="UP000640930"/>
    </source>
</evidence>
<evidence type="ECO:0000256" key="1">
    <source>
        <dbReference type="SAM" id="Coils"/>
    </source>
</evidence>
<protein>
    <submittedName>
        <fullName evidence="2">Uncharacterized protein</fullName>
    </submittedName>
</protein>
<evidence type="ECO:0000313" key="2">
    <source>
        <dbReference type="EMBL" id="MBD8025559.1"/>
    </source>
</evidence>
<keyword evidence="3" id="KW-1185">Reference proteome</keyword>
<comment type="caution">
    <text evidence="2">The sequence shown here is derived from an EMBL/GenBank/DDBJ whole genome shotgun (WGS) entry which is preliminary data.</text>
</comment>
<organism evidence="2 3">
    <name type="scientific">Ureibacillus galli</name>
    <dbReference type="NCBI Taxonomy" id="2762222"/>
    <lineage>
        <taxon>Bacteria</taxon>
        <taxon>Bacillati</taxon>
        <taxon>Bacillota</taxon>
        <taxon>Bacilli</taxon>
        <taxon>Bacillales</taxon>
        <taxon>Caryophanaceae</taxon>
        <taxon>Ureibacillus</taxon>
    </lineage>
</organism>
<dbReference type="EMBL" id="JACSQA010000002">
    <property type="protein sequence ID" value="MBD8025559.1"/>
    <property type="molecule type" value="Genomic_DNA"/>
</dbReference>
<feature type="coiled-coil region" evidence="1">
    <location>
        <begin position="155"/>
        <end position="182"/>
    </location>
</feature>
<accession>A0ABR8X8D3</accession>
<proteinExistence type="predicted"/>
<dbReference type="Proteomes" id="UP000640930">
    <property type="component" value="Unassembled WGS sequence"/>
</dbReference>